<dbReference type="Gene3D" id="2.30.29.30">
    <property type="entry name" value="Pleckstrin-homology domain (PH domain)/Phosphotyrosine-binding domain (PTB)"/>
    <property type="match status" value="1"/>
</dbReference>
<dbReference type="PROSITE" id="PS50003">
    <property type="entry name" value="PH_DOMAIN"/>
    <property type="match status" value="1"/>
</dbReference>
<dbReference type="SUPFAM" id="SSF50729">
    <property type="entry name" value="PH domain-like"/>
    <property type="match status" value="1"/>
</dbReference>
<dbReference type="Pfam" id="PF00169">
    <property type="entry name" value="PH"/>
    <property type="match status" value="1"/>
</dbReference>
<dbReference type="Proteomes" id="UP001515480">
    <property type="component" value="Unassembled WGS sequence"/>
</dbReference>
<organism evidence="3 4">
    <name type="scientific">Prymnesium parvum</name>
    <name type="common">Toxic golden alga</name>
    <dbReference type="NCBI Taxonomy" id="97485"/>
    <lineage>
        <taxon>Eukaryota</taxon>
        <taxon>Haptista</taxon>
        <taxon>Haptophyta</taxon>
        <taxon>Prymnesiophyceae</taxon>
        <taxon>Prymnesiales</taxon>
        <taxon>Prymnesiaceae</taxon>
        <taxon>Prymnesium</taxon>
    </lineage>
</organism>
<dbReference type="SMART" id="SM00233">
    <property type="entry name" value="PH"/>
    <property type="match status" value="1"/>
</dbReference>
<protein>
    <recommendedName>
        <fullName evidence="2">PH domain-containing protein</fullName>
    </recommendedName>
</protein>
<proteinExistence type="predicted"/>
<evidence type="ECO:0000313" key="4">
    <source>
        <dbReference type="Proteomes" id="UP001515480"/>
    </source>
</evidence>
<sequence>MQGWLKKKSPKTQGKKVMDVWQKRYFVLSGGELKYYKNEKLAGLSNSEPLKSIALSHVLCATVNPKHNDMFVIDLGLERKVKLQANSEPERDAWVAAIEEAKLKAWSAQEEHALQITVDEVKKARMPSSEQTSSPAQKAGSFASPASGIRDQEELLQGNPTRKQQCCVIS</sequence>
<evidence type="ECO:0000313" key="3">
    <source>
        <dbReference type="EMBL" id="KAL1511342.1"/>
    </source>
</evidence>
<keyword evidence="4" id="KW-1185">Reference proteome</keyword>
<feature type="domain" description="PH" evidence="2">
    <location>
        <begin position="1"/>
        <end position="103"/>
    </location>
</feature>
<dbReference type="PANTHER" id="PTHR14336">
    <property type="entry name" value="TANDEM PH DOMAIN CONTAINING PROTEIN"/>
    <property type="match status" value="1"/>
</dbReference>
<accession>A0AB34J552</accession>
<name>A0AB34J552_PRYPA</name>
<dbReference type="InterPro" id="IPR011993">
    <property type="entry name" value="PH-like_dom_sf"/>
</dbReference>
<comment type="caution">
    <text evidence="3">The sequence shown here is derived from an EMBL/GenBank/DDBJ whole genome shotgun (WGS) entry which is preliminary data.</text>
</comment>
<evidence type="ECO:0000259" key="2">
    <source>
        <dbReference type="PROSITE" id="PS50003"/>
    </source>
</evidence>
<dbReference type="EMBL" id="JBGBPQ010000014">
    <property type="protein sequence ID" value="KAL1511342.1"/>
    <property type="molecule type" value="Genomic_DNA"/>
</dbReference>
<evidence type="ECO:0000256" key="1">
    <source>
        <dbReference type="SAM" id="MobiDB-lite"/>
    </source>
</evidence>
<dbReference type="InterPro" id="IPR051707">
    <property type="entry name" value="PI-Interact_SigTrans_Reg"/>
</dbReference>
<feature type="region of interest" description="Disordered" evidence="1">
    <location>
        <begin position="123"/>
        <end position="170"/>
    </location>
</feature>
<dbReference type="CDD" id="cd00821">
    <property type="entry name" value="PH"/>
    <property type="match status" value="1"/>
</dbReference>
<dbReference type="AlphaFoldDB" id="A0AB34J552"/>
<reference evidence="3 4" key="1">
    <citation type="journal article" date="2024" name="Science">
        <title>Giant polyketide synthase enzymes in the biosynthesis of giant marine polyether toxins.</title>
        <authorList>
            <person name="Fallon T.R."/>
            <person name="Shende V.V."/>
            <person name="Wierzbicki I.H."/>
            <person name="Pendleton A.L."/>
            <person name="Watervoot N.F."/>
            <person name="Auber R.P."/>
            <person name="Gonzalez D.J."/>
            <person name="Wisecaver J.H."/>
            <person name="Moore B.S."/>
        </authorList>
    </citation>
    <scope>NUCLEOTIDE SEQUENCE [LARGE SCALE GENOMIC DNA]</scope>
    <source>
        <strain evidence="3 4">12B1</strain>
    </source>
</reference>
<dbReference type="InterPro" id="IPR001849">
    <property type="entry name" value="PH_domain"/>
</dbReference>
<gene>
    <name evidence="3" type="ORF">AB1Y20_006145</name>
</gene>